<name>A0A6C0B0S4_9ZZZZ</name>
<reference evidence="1" key="1">
    <citation type="journal article" date="2020" name="Nature">
        <title>Giant virus diversity and host interactions through global metagenomics.</title>
        <authorList>
            <person name="Schulz F."/>
            <person name="Roux S."/>
            <person name="Paez-Espino D."/>
            <person name="Jungbluth S."/>
            <person name="Walsh D.A."/>
            <person name="Denef V.J."/>
            <person name="McMahon K.D."/>
            <person name="Konstantinidis K.T."/>
            <person name="Eloe-Fadrosh E.A."/>
            <person name="Kyrpides N.C."/>
            <person name="Woyke T."/>
        </authorList>
    </citation>
    <scope>NUCLEOTIDE SEQUENCE</scope>
    <source>
        <strain evidence="1">GVMAG-M-3300009185-36</strain>
    </source>
</reference>
<accession>A0A6C0B0S4</accession>
<proteinExistence type="predicted"/>
<dbReference type="EMBL" id="MN739048">
    <property type="protein sequence ID" value="QHS85686.1"/>
    <property type="molecule type" value="Genomic_DNA"/>
</dbReference>
<protein>
    <submittedName>
        <fullName evidence="1">Uncharacterized protein</fullName>
    </submittedName>
</protein>
<sequence>MTQVVVHVALPDGTFYQNQTTPRKQGCAGDRLMRRVNAHLKKRGFTLENVITNMFVVEETTGRYARFMYTCIQPDRWEVGVRLGTVATGPWDVTYWYNHVTYDGTLAITNQYNRLLS</sequence>
<dbReference type="AlphaFoldDB" id="A0A6C0B0S4"/>
<evidence type="ECO:0000313" key="1">
    <source>
        <dbReference type="EMBL" id="QHS85686.1"/>
    </source>
</evidence>
<organism evidence="1">
    <name type="scientific">viral metagenome</name>
    <dbReference type="NCBI Taxonomy" id="1070528"/>
    <lineage>
        <taxon>unclassified sequences</taxon>
        <taxon>metagenomes</taxon>
        <taxon>organismal metagenomes</taxon>
    </lineage>
</organism>